<feature type="transmembrane region" description="Helical" evidence="1">
    <location>
        <begin position="271"/>
        <end position="292"/>
    </location>
</feature>
<keyword evidence="4" id="KW-1185">Reference proteome</keyword>
<reference evidence="4" key="1">
    <citation type="submission" date="2018-07" db="EMBL/GenBank/DDBJ databases">
        <authorList>
            <person name="Zhao J."/>
        </authorList>
    </citation>
    <scope>NUCLEOTIDE SEQUENCE [LARGE SCALE GENOMIC DNA]</scope>
    <source>
        <strain evidence="4">GSSD-12</strain>
    </source>
</reference>
<dbReference type="Proteomes" id="UP000253868">
    <property type="component" value="Chromosome"/>
</dbReference>
<evidence type="ECO:0000313" key="4">
    <source>
        <dbReference type="Proteomes" id="UP000253868"/>
    </source>
</evidence>
<name>A0A345HKK8_9ACTN</name>
<evidence type="ECO:0000259" key="2">
    <source>
        <dbReference type="Pfam" id="PF25231"/>
    </source>
</evidence>
<organism evidence="3 4">
    <name type="scientific">Streptomyces paludis</name>
    <dbReference type="NCBI Taxonomy" id="2282738"/>
    <lineage>
        <taxon>Bacteria</taxon>
        <taxon>Bacillati</taxon>
        <taxon>Actinomycetota</taxon>
        <taxon>Actinomycetes</taxon>
        <taxon>Kitasatosporales</taxon>
        <taxon>Streptomycetaceae</taxon>
        <taxon>Streptomyces</taxon>
    </lineage>
</organism>
<feature type="transmembrane region" description="Helical" evidence="1">
    <location>
        <begin position="225"/>
        <end position="251"/>
    </location>
</feature>
<gene>
    <name evidence="3" type="ORF">DVK44_05510</name>
</gene>
<keyword evidence="1" id="KW-1133">Transmembrane helix</keyword>
<evidence type="ECO:0000256" key="1">
    <source>
        <dbReference type="SAM" id="Phobius"/>
    </source>
</evidence>
<accession>A0A345HKK8</accession>
<feature type="transmembrane region" description="Helical" evidence="1">
    <location>
        <begin position="77"/>
        <end position="99"/>
    </location>
</feature>
<dbReference type="KEGG" id="spad:DVK44_05510"/>
<sequence>MIPLGPLRVSDILNGAFTTIGRYWKQLLGTALAAYGVAAFLMIAAGFIAYASVSDQARAVFNMRGADEPTWPEIRPLLIAFACFWIVSVALVVLANVVIQTACPAIVQQAVLGRPITIDETARRAASRLGSVLGTVLLTVLIALPPIILFLIGFAGLLFLPNQVDEWPFEGPKWLFPVGMLGALALMPLSAWLWTRFSLAPSVAVIESSGPVASMRRSARLVDGAWWRIFGISLLGYALASVAAAMIQQVVNVVGLLSGQLTLTTSESRSPATQFLAFMGIYMVITLVAGVISQIITATLPQLVVNLLYVDQRIRNENLAPVLADAAGVTPAMGTPGTPPTH</sequence>
<evidence type="ECO:0000313" key="3">
    <source>
        <dbReference type="EMBL" id="AXG77232.1"/>
    </source>
</evidence>
<feature type="transmembrane region" description="Helical" evidence="1">
    <location>
        <begin position="32"/>
        <end position="53"/>
    </location>
</feature>
<dbReference type="InterPro" id="IPR057169">
    <property type="entry name" value="DUF7847"/>
</dbReference>
<feature type="transmembrane region" description="Helical" evidence="1">
    <location>
        <begin position="132"/>
        <end position="154"/>
    </location>
</feature>
<keyword evidence="1" id="KW-0812">Transmembrane</keyword>
<dbReference type="Pfam" id="PF25231">
    <property type="entry name" value="DUF7847"/>
    <property type="match status" value="1"/>
</dbReference>
<feature type="transmembrane region" description="Helical" evidence="1">
    <location>
        <begin position="174"/>
        <end position="194"/>
    </location>
</feature>
<proteinExistence type="predicted"/>
<dbReference type="AlphaFoldDB" id="A0A345HKK8"/>
<protein>
    <submittedName>
        <fullName evidence="3">Oxidoreductase</fullName>
    </submittedName>
</protein>
<keyword evidence="1" id="KW-0472">Membrane</keyword>
<feature type="domain" description="DUF7847" evidence="2">
    <location>
        <begin position="132"/>
        <end position="298"/>
    </location>
</feature>
<dbReference type="OrthoDB" id="121140at2"/>
<dbReference type="EMBL" id="CP031194">
    <property type="protein sequence ID" value="AXG77232.1"/>
    <property type="molecule type" value="Genomic_DNA"/>
</dbReference>